<organism evidence="2 3">
    <name type="scientific">Streptomyces cavernicola</name>
    <dbReference type="NCBI Taxonomy" id="3043613"/>
    <lineage>
        <taxon>Bacteria</taxon>
        <taxon>Bacillati</taxon>
        <taxon>Actinomycetota</taxon>
        <taxon>Actinomycetes</taxon>
        <taxon>Kitasatosporales</taxon>
        <taxon>Streptomycetaceae</taxon>
        <taxon>Streptomyces</taxon>
    </lineage>
</organism>
<keyword evidence="3" id="KW-1185">Reference proteome</keyword>
<dbReference type="Proteomes" id="UP001223978">
    <property type="component" value="Unassembled WGS sequence"/>
</dbReference>
<evidence type="ECO:0000313" key="2">
    <source>
        <dbReference type="EMBL" id="MDI3407219.1"/>
    </source>
</evidence>
<gene>
    <name evidence="2" type="ORF">QIS96_25840</name>
</gene>
<evidence type="ECO:0008006" key="4">
    <source>
        <dbReference type="Google" id="ProtNLM"/>
    </source>
</evidence>
<evidence type="ECO:0000256" key="1">
    <source>
        <dbReference type="SAM" id="MobiDB-lite"/>
    </source>
</evidence>
<reference evidence="2 3" key="1">
    <citation type="submission" date="2023-05" db="EMBL/GenBank/DDBJ databases">
        <title>Draft genome sequence of Streptomyces sp. B-S-A6 isolated from a cave soil in Thailand.</title>
        <authorList>
            <person name="Chamroensaksri N."/>
            <person name="Muangham S."/>
        </authorList>
    </citation>
    <scope>NUCLEOTIDE SEQUENCE [LARGE SCALE GENOMIC DNA]</scope>
    <source>
        <strain evidence="2 3">B-S-A6</strain>
    </source>
</reference>
<evidence type="ECO:0000313" key="3">
    <source>
        <dbReference type="Proteomes" id="UP001223978"/>
    </source>
</evidence>
<accession>A0ABT6SGV3</accession>
<name>A0ABT6SGV3_9ACTN</name>
<protein>
    <recommendedName>
        <fullName evidence="4">Lipoprotein</fullName>
    </recommendedName>
</protein>
<dbReference type="RefSeq" id="WP_282545141.1">
    <property type="nucleotide sequence ID" value="NZ_JASCIQ010000030.1"/>
</dbReference>
<sequence>MRTSAVPFILPSRAGSDRPIPLGPRRRAVLVSAAGAVLLAGCTDDGADASGKRSGAVEQARARAAEDSAELLNRYDAVIAAHPALADRLHPLRAEVAEHAKAFGGSGERRAAAPSGSPSASPKAPEVPADEKGALAQLADAERQLADGRRTGLADVPGEQARLFASVAAAGDAHAYLLSEAGR</sequence>
<feature type="region of interest" description="Disordered" evidence="1">
    <location>
        <begin position="103"/>
        <end position="143"/>
    </location>
</feature>
<feature type="compositionally biased region" description="Low complexity" evidence="1">
    <location>
        <begin position="112"/>
        <end position="124"/>
    </location>
</feature>
<dbReference type="EMBL" id="JASCIQ010000030">
    <property type="protein sequence ID" value="MDI3407219.1"/>
    <property type="molecule type" value="Genomic_DNA"/>
</dbReference>
<comment type="caution">
    <text evidence="2">The sequence shown here is derived from an EMBL/GenBank/DDBJ whole genome shotgun (WGS) entry which is preliminary data.</text>
</comment>
<proteinExistence type="predicted"/>